<dbReference type="Proteomes" id="UP001603978">
    <property type="component" value="Unassembled WGS sequence"/>
</dbReference>
<organism evidence="2 3">
    <name type="scientific">Nonomuraea marmarensis</name>
    <dbReference type="NCBI Taxonomy" id="3351344"/>
    <lineage>
        <taxon>Bacteria</taxon>
        <taxon>Bacillati</taxon>
        <taxon>Actinomycetota</taxon>
        <taxon>Actinomycetes</taxon>
        <taxon>Streptosporangiales</taxon>
        <taxon>Streptosporangiaceae</taxon>
        <taxon>Nonomuraea</taxon>
    </lineage>
</organism>
<evidence type="ECO:0000313" key="3">
    <source>
        <dbReference type="Proteomes" id="UP001603978"/>
    </source>
</evidence>
<evidence type="ECO:0000313" key="2">
    <source>
        <dbReference type="EMBL" id="MFG1710337.1"/>
    </source>
</evidence>
<dbReference type="EMBL" id="JBICRM010000047">
    <property type="protein sequence ID" value="MFG1710337.1"/>
    <property type="molecule type" value="Genomic_DNA"/>
</dbReference>
<reference evidence="2 3" key="1">
    <citation type="submission" date="2024-10" db="EMBL/GenBank/DDBJ databases">
        <authorList>
            <person name="Topkara A.R."/>
            <person name="Saygin H."/>
        </authorList>
    </citation>
    <scope>NUCLEOTIDE SEQUENCE [LARGE SCALE GENOMIC DNA]</scope>
    <source>
        <strain evidence="2 3">M3C6</strain>
    </source>
</reference>
<gene>
    <name evidence="2" type="ORF">ACFLIM_44930</name>
</gene>
<dbReference type="RefSeq" id="WP_393176095.1">
    <property type="nucleotide sequence ID" value="NZ_JBICRM010000047.1"/>
</dbReference>
<accession>A0ABW7ASF2</accession>
<protein>
    <recommendedName>
        <fullName evidence="4">Transposase</fullName>
    </recommendedName>
</protein>
<sequence>MHADLRDLDGDRVGRKRVGRLMRVTGVSRRKGCRTTITDKRTAPDLSAGYGPADSSASPPSCHATWHHQAAPTIPGRSRSKTPGASEGPLRFSLQA</sequence>
<keyword evidence="3" id="KW-1185">Reference proteome</keyword>
<proteinExistence type="predicted"/>
<name>A0ABW7ASF2_9ACTN</name>
<feature type="region of interest" description="Disordered" evidence="1">
    <location>
        <begin position="38"/>
        <end position="96"/>
    </location>
</feature>
<comment type="caution">
    <text evidence="2">The sequence shown here is derived from an EMBL/GenBank/DDBJ whole genome shotgun (WGS) entry which is preliminary data.</text>
</comment>
<evidence type="ECO:0000256" key="1">
    <source>
        <dbReference type="SAM" id="MobiDB-lite"/>
    </source>
</evidence>
<evidence type="ECO:0008006" key="4">
    <source>
        <dbReference type="Google" id="ProtNLM"/>
    </source>
</evidence>